<evidence type="ECO:0000256" key="6">
    <source>
        <dbReference type="SAM" id="Phobius"/>
    </source>
</evidence>
<dbReference type="EMBL" id="CADCUG010000054">
    <property type="protein sequence ID" value="CAA9330180.1"/>
    <property type="molecule type" value="Genomic_DNA"/>
</dbReference>
<comment type="subcellular location">
    <subcellularLocation>
        <location evidence="1">Cell membrane</location>
        <topology evidence="1">Multi-pass membrane protein</topology>
    </subcellularLocation>
</comment>
<keyword evidence="3 6" id="KW-1133">Transmembrane helix</keyword>
<feature type="region of interest" description="Disordered" evidence="5">
    <location>
        <begin position="1"/>
        <end position="35"/>
    </location>
</feature>
<feature type="transmembrane region" description="Helical" evidence="6">
    <location>
        <begin position="72"/>
        <end position="91"/>
    </location>
</feature>
<evidence type="ECO:0000259" key="7">
    <source>
        <dbReference type="PROSITE" id="PS50850"/>
    </source>
</evidence>
<dbReference type="InterPro" id="IPR011701">
    <property type="entry name" value="MFS"/>
</dbReference>
<evidence type="ECO:0000256" key="2">
    <source>
        <dbReference type="ARBA" id="ARBA00022692"/>
    </source>
</evidence>
<feature type="transmembrane region" description="Helical" evidence="6">
    <location>
        <begin position="327"/>
        <end position="347"/>
    </location>
</feature>
<feature type="transmembrane region" description="Helical" evidence="6">
    <location>
        <begin position="302"/>
        <end position="321"/>
    </location>
</feature>
<keyword evidence="2 6" id="KW-0812">Transmembrane</keyword>
<feature type="transmembrane region" description="Helical" evidence="6">
    <location>
        <begin position="238"/>
        <end position="255"/>
    </location>
</feature>
<sequence>MGHALDGRVTGGIPVTREPDRRGSSLDESSRGADGSGAGLGMAGLAVEHGVADFYQGVVPAIVPLLVLEQSYSLAQAGGIVMAATLLSSLAQPAIGALADRRAVPWLRATGLALAAAGIALTGVLPSYPLVFAAALVSGLGTAAYHPEAARAVHATGSGDVGMGWFTFGGVAGYAAGPPVAAALLSTAGLSASPLLAVPAAVAVIVAWTRRPETTAAPRAVDRPVALRADGRNDWPRFGVLTSVIVTRSVVYYAVTTFMTLELVTRADVSLASAAGALTAFTAVGALGPLAGGYLTRYVNRLLVIAVAYVVAMPALAAVLVAPSLSLVLVAAGVLGLALNVPLPLHTTLGAHYLPQHRGVAAGVTLGVAVSVGGLVTPLLGMIADVNGPRAVLLGTIALPALAAALTALLAYDGRGRAPQPAE</sequence>
<dbReference type="Pfam" id="PF07690">
    <property type="entry name" value="MFS_1"/>
    <property type="match status" value="1"/>
</dbReference>
<dbReference type="CDD" id="cd17478">
    <property type="entry name" value="MFS_FsR"/>
    <property type="match status" value="1"/>
</dbReference>
<feature type="transmembrane region" description="Helical" evidence="6">
    <location>
        <begin position="157"/>
        <end position="176"/>
    </location>
</feature>
<dbReference type="PROSITE" id="PS50850">
    <property type="entry name" value="MFS"/>
    <property type="match status" value="1"/>
</dbReference>
<gene>
    <name evidence="8" type="ORF">AVDCRST_MAG29-994</name>
</gene>
<feature type="domain" description="Major facilitator superfamily (MFS) profile" evidence="7">
    <location>
        <begin position="237"/>
        <end position="423"/>
    </location>
</feature>
<feature type="transmembrane region" description="Helical" evidence="6">
    <location>
        <begin position="182"/>
        <end position="209"/>
    </location>
</feature>
<proteinExistence type="predicted"/>
<feature type="compositionally biased region" description="Basic and acidic residues" evidence="5">
    <location>
        <begin position="17"/>
        <end position="31"/>
    </location>
</feature>
<evidence type="ECO:0000256" key="1">
    <source>
        <dbReference type="ARBA" id="ARBA00004651"/>
    </source>
</evidence>
<dbReference type="InterPro" id="IPR036259">
    <property type="entry name" value="MFS_trans_sf"/>
</dbReference>
<dbReference type="PANTHER" id="PTHR43129:SF1">
    <property type="entry name" value="FOSMIDOMYCIN RESISTANCE PROTEIN"/>
    <property type="match status" value="1"/>
</dbReference>
<feature type="transmembrane region" description="Helical" evidence="6">
    <location>
        <begin position="275"/>
        <end position="295"/>
    </location>
</feature>
<evidence type="ECO:0000256" key="4">
    <source>
        <dbReference type="ARBA" id="ARBA00023136"/>
    </source>
</evidence>
<keyword evidence="4 6" id="KW-0472">Membrane</keyword>
<dbReference type="GO" id="GO:0005886">
    <property type="term" value="C:plasma membrane"/>
    <property type="evidence" value="ECO:0007669"/>
    <property type="project" value="UniProtKB-SubCell"/>
</dbReference>
<feature type="transmembrane region" description="Helical" evidence="6">
    <location>
        <begin position="359"/>
        <end position="380"/>
    </location>
</feature>
<dbReference type="AlphaFoldDB" id="A0A6J4LE08"/>
<evidence type="ECO:0000256" key="3">
    <source>
        <dbReference type="ARBA" id="ARBA00022989"/>
    </source>
</evidence>
<reference evidence="8" key="1">
    <citation type="submission" date="2020-02" db="EMBL/GenBank/DDBJ databases">
        <authorList>
            <person name="Meier V. D."/>
        </authorList>
    </citation>
    <scope>NUCLEOTIDE SEQUENCE</scope>
    <source>
        <strain evidence="8">AVDCRST_MAG29</strain>
    </source>
</reference>
<evidence type="ECO:0000256" key="5">
    <source>
        <dbReference type="SAM" id="MobiDB-lite"/>
    </source>
</evidence>
<dbReference type="InterPro" id="IPR022324">
    <property type="entry name" value="Bacilysin_exporter_BacE_put"/>
</dbReference>
<dbReference type="SUPFAM" id="SSF103473">
    <property type="entry name" value="MFS general substrate transporter"/>
    <property type="match status" value="1"/>
</dbReference>
<accession>A0A6J4LE08</accession>
<evidence type="ECO:0000313" key="8">
    <source>
        <dbReference type="EMBL" id="CAA9330180.1"/>
    </source>
</evidence>
<feature type="transmembrane region" description="Helical" evidence="6">
    <location>
        <begin position="127"/>
        <end position="145"/>
    </location>
</feature>
<dbReference type="Gene3D" id="1.20.1250.20">
    <property type="entry name" value="MFS general substrate transporter like domains"/>
    <property type="match status" value="2"/>
</dbReference>
<name>A0A6J4LE08_9ACTN</name>
<dbReference type="PRINTS" id="PR01988">
    <property type="entry name" value="EXPORTERBACE"/>
</dbReference>
<dbReference type="GO" id="GO:0022857">
    <property type="term" value="F:transmembrane transporter activity"/>
    <property type="evidence" value="ECO:0007669"/>
    <property type="project" value="InterPro"/>
</dbReference>
<dbReference type="PANTHER" id="PTHR43129">
    <property type="entry name" value="FOSMIDOMYCIN RESISTANCE PROTEIN"/>
    <property type="match status" value="1"/>
</dbReference>
<organism evidence="8">
    <name type="scientific">uncultured Nocardioidaceae bacterium</name>
    <dbReference type="NCBI Taxonomy" id="253824"/>
    <lineage>
        <taxon>Bacteria</taxon>
        <taxon>Bacillati</taxon>
        <taxon>Actinomycetota</taxon>
        <taxon>Actinomycetes</taxon>
        <taxon>Propionibacteriales</taxon>
        <taxon>Nocardioidaceae</taxon>
        <taxon>environmental samples</taxon>
    </lineage>
</organism>
<feature type="transmembrane region" description="Helical" evidence="6">
    <location>
        <begin position="392"/>
        <end position="412"/>
    </location>
</feature>
<protein>
    <recommendedName>
        <fullName evidence="7">Major facilitator superfamily (MFS) profile domain-containing protein</fullName>
    </recommendedName>
</protein>
<dbReference type="InterPro" id="IPR020846">
    <property type="entry name" value="MFS_dom"/>
</dbReference>